<dbReference type="InterPro" id="IPR001208">
    <property type="entry name" value="MCM_dom"/>
</dbReference>
<evidence type="ECO:0000256" key="3">
    <source>
        <dbReference type="ARBA" id="ARBA00022840"/>
    </source>
</evidence>
<dbReference type="EMBL" id="CP026604">
    <property type="protein sequence ID" value="AWB66542.1"/>
    <property type="molecule type" value="Genomic_DNA"/>
</dbReference>
<dbReference type="InterPro" id="IPR014721">
    <property type="entry name" value="Ribsml_uS5_D2-typ_fold_subgr"/>
</dbReference>
<feature type="domain" description="AAA+ ATPase" evidence="4">
    <location>
        <begin position="210"/>
        <end position="372"/>
    </location>
</feature>
<dbReference type="Pfam" id="PF13541">
    <property type="entry name" value="ChlI"/>
    <property type="match status" value="1"/>
</dbReference>
<dbReference type="KEGG" id="cate:C2869_08915"/>
<dbReference type="InterPro" id="IPR025158">
    <property type="entry name" value="Mg_chelat-rel_C"/>
</dbReference>
<dbReference type="GO" id="GO:0003677">
    <property type="term" value="F:DNA binding"/>
    <property type="evidence" value="ECO:0007669"/>
    <property type="project" value="InterPro"/>
</dbReference>
<keyword evidence="3" id="KW-0067">ATP-binding</keyword>
<comment type="similarity">
    <text evidence="1">Belongs to the Mg-chelatase subunits D/I family. ComM subfamily.</text>
</comment>
<dbReference type="Pfam" id="PF13335">
    <property type="entry name" value="Mg_chelatase_C"/>
    <property type="match status" value="1"/>
</dbReference>
<gene>
    <name evidence="5" type="ORF">C2869_08915</name>
</gene>
<evidence type="ECO:0000313" key="6">
    <source>
        <dbReference type="Proteomes" id="UP000244441"/>
    </source>
</evidence>
<dbReference type="InterPro" id="IPR003593">
    <property type="entry name" value="AAA+_ATPase"/>
</dbReference>
<dbReference type="GO" id="GO:0005524">
    <property type="term" value="F:ATP binding"/>
    <property type="evidence" value="ECO:0007669"/>
    <property type="project" value="UniProtKB-KW"/>
</dbReference>
<dbReference type="OrthoDB" id="9813147at2"/>
<proteinExistence type="inferred from homology"/>
<dbReference type="NCBIfam" id="TIGR00368">
    <property type="entry name" value="YifB family Mg chelatase-like AAA ATPase"/>
    <property type="match status" value="1"/>
</dbReference>
<reference evidence="5 6" key="1">
    <citation type="submission" date="2018-01" db="EMBL/GenBank/DDBJ databases">
        <title>Genome sequence of a Cantenovulum-like bacteria.</title>
        <authorList>
            <person name="Tan W.R."/>
            <person name="Lau N.-S."/>
            <person name="Go F."/>
            <person name="Amirul A.-A.A."/>
        </authorList>
    </citation>
    <scope>NUCLEOTIDE SEQUENCE [LARGE SCALE GENOMIC DNA]</scope>
    <source>
        <strain evidence="5 6">CCB-QB4</strain>
    </source>
</reference>
<evidence type="ECO:0000259" key="4">
    <source>
        <dbReference type="SMART" id="SM00382"/>
    </source>
</evidence>
<dbReference type="Gene3D" id="3.30.230.10">
    <property type="match status" value="1"/>
</dbReference>
<dbReference type="InterPro" id="IPR004482">
    <property type="entry name" value="Mg_chelat-rel"/>
</dbReference>
<accession>A0A2S0VQT3</accession>
<dbReference type="InterPro" id="IPR020568">
    <property type="entry name" value="Ribosomal_Su5_D2-typ_SF"/>
</dbReference>
<sequence>MSLAVLYSRARIAIEAPLVTVEVHISPGTPGFNLVGLPEASVKEARDRVRSAIINSHFTFPGEKITVNLAPADLPKEGGRFDLPIALGILIASGQLPAVGIDQFEFAGELALTGELRSVLGEIPFAMAAAKQGRVAILPADNANIACHIQEAQVVAANQLTDVFFHLTGQQALAFSKPERIQQHVQSERDLQDIIGQPMAKRALEICAAGGHHLLMLGPPGTGKTMLASRLADILPPMTDNQALETAAVHSIVGMAADIEDWHRRPFRAPHHTCSAVALVGGSSNPKPGEISLAHNGVLFLDELPEFDRKVIDVLREPLESGMVTISRAARQADFPAKFQLIAALNPSPCGHYNDDKMRSTPDQMLRYLNKLSGPFLDRIDIQIEVARLPKGALTENQDRGEPSSVVRERVISVHRVQLERQGKLNSELSTREIDQYCALTKADADFLETAIEKLGLSIRAYHRILKVARTVADLRQHQHIERSHLAEALGYRAMDRLLASLRN</sequence>
<protein>
    <submittedName>
        <fullName evidence="5">ATP-dependent protease</fullName>
    </submittedName>
</protein>
<keyword evidence="5" id="KW-0645">Protease</keyword>
<dbReference type="GO" id="GO:0006508">
    <property type="term" value="P:proteolysis"/>
    <property type="evidence" value="ECO:0007669"/>
    <property type="project" value="UniProtKB-KW"/>
</dbReference>
<dbReference type="PANTHER" id="PTHR32039">
    <property type="entry name" value="MAGNESIUM-CHELATASE SUBUNIT CHLI"/>
    <property type="match status" value="1"/>
</dbReference>
<organism evidence="5 6">
    <name type="scientific">Saccharobesus litoralis</name>
    <dbReference type="NCBI Taxonomy" id="2172099"/>
    <lineage>
        <taxon>Bacteria</taxon>
        <taxon>Pseudomonadati</taxon>
        <taxon>Pseudomonadota</taxon>
        <taxon>Gammaproteobacteria</taxon>
        <taxon>Alteromonadales</taxon>
        <taxon>Alteromonadaceae</taxon>
        <taxon>Saccharobesus</taxon>
    </lineage>
</organism>
<evidence type="ECO:0000313" key="5">
    <source>
        <dbReference type="EMBL" id="AWB66542.1"/>
    </source>
</evidence>
<keyword evidence="2" id="KW-0547">Nucleotide-binding</keyword>
<keyword evidence="6" id="KW-1185">Reference proteome</keyword>
<dbReference type="PANTHER" id="PTHR32039:SF7">
    <property type="entry name" value="COMPETENCE PROTEIN COMM"/>
    <property type="match status" value="1"/>
</dbReference>
<keyword evidence="5" id="KW-0378">Hydrolase</keyword>
<evidence type="ECO:0000256" key="1">
    <source>
        <dbReference type="ARBA" id="ARBA00006354"/>
    </source>
</evidence>
<dbReference type="NCBIfam" id="NF007365">
    <property type="entry name" value="PRK09862.1"/>
    <property type="match status" value="1"/>
</dbReference>
<dbReference type="SUPFAM" id="SSF54211">
    <property type="entry name" value="Ribosomal protein S5 domain 2-like"/>
    <property type="match status" value="1"/>
</dbReference>
<dbReference type="RefSeq" id="WP_108602605.1">
    <property type="nucleotide sequence ID" value="NZ_CP026604.1"/>
</dbReference>
<dbReference type="Pfam" id="PF01078">
    <property type="entry name" value="Mg_chelatase"/>
    <property type="match status" value="1"/>
</dbReference>
<dbReference type="Proteomes" id="UP000244441">
    <property type="component" value="Chromosome"/>
</dbReference>
<dbReference type="Gene3D" id="3.40.50.300">
    <property type="entry name" value="P-loop containing nucleotide triphosphate hydrolases"/>
    <property type="match status" value="1"/>
</dbReference>
<name>A0A2S0VQT3_9ALTE</name>
<dbReference type="InterPro" id="IPR000523">
    <property type="entry name" value="Mg_chelatse_chII-like_cat_dom"/>
</dbReference>
<dbReference type="InterPro" id="IPR045006">
    <property type="entry name" value="CHLI-like"/>
</dbReference>
<dbReference type="InterPro" id="IPR027417">
    <property type="entry name" value="P-loop_NTPase"/>
</dbReference>
<dbReference type="PRINTS" id="PR01657">
    <property type="entry name" value="MCMFAMILY"/>
</dbReference>
<dbReference type="SMART" id="SM00382">
    <property type="entry name" value="AAA"/>
    <property type="match status" value="1"/>
</dbReference>
<dbReference type="AlphaFoldDB" id="A0A2S0VQT3"/>
<dbReference type="SUPFAM" id="SSF52540">
    <property type="entry name" value="P-loop containing nucleoside triphosphate hydrolases"/>
    <property type="match status" value="1"/>
</dbReference>
<evidence type="ECO:0000256" key="2">
    <source>
        <dbReference type="ARBA" id="ARBA00022741"/>
    </source>
</evidence>
<dbReference type="GO" id="GO:0008233">
    <property type="term" value="F:peptidase activity"/>
    <property type="evidence" value="ECO:0007669"/>
    <property type="project" value="UniProtKB-KW"/>
</dbReference>